<evidence type="ECO:0000313" key="2">
    <source>
        <dbReference type="EMBL" id="KAF9479844.1"/>
    </source>
</evidence>
<dbReference type="Proteomes" id="UP000807469">
    <property type="component" value="Unassembled WGS sequence"/>
</dbReference>
<organism evidence="2 3">
    <name type="scientific">Pholiota conissans</name>
    <dbReference type="NCBI Taxonomy" id="109636"/>
    <lineage>
        <taxon>Eukaryota</taxon>
        <taxon>Fungi</taxon>
        <taxon>Dikarya</taxon>
        <taxon>Basidiomycota</taxon>
        <taxon>Agaricomycotina</taxon>
        <taxon>Agaricomycetes</taxon>
        <taxon>Agaricomycetidae</taxon>
        <taxon>Agaricales</taxon>
        <taxon>Agaricineae</taxon>
        <taxon>Strophariaceae</taxon>
        <taxon>Pholiota</taxon>
    </lineage>
</organism>
<feature type="signal peptide" evidence="1">
    <location>
        <begin position="1"/>
        <end position="18"/>
    </location>
</feature>
<proteinExistence type="predicted"/>
<keyword evidence="1" id="KW-0732">Signal</keyword>
<sequence length="225" mass="25652">MVFTRLSLYLVHLHLASGIWHLASMATSLDKKDIKELLEFLNEVKYLPSHIYSIAFPAPVLAHLLHPRAQGSLPHLMESLITILQELATFFVSVQLVLLGDGWMFSTVWKVKMKMQIGIEVKVEGMIDQMRGRKMAIMGNRSGNKVEEEDEDTPGHKTSTIDVDLQKVVFANAVPNLQNDIRSRIASTPTPLNQPEFSRQNLSQQYMSLNPFQSLKYWIIEQCIF</sequence>
<reference evidence="2" key="1">
    <citation type="submission" date="2020-11" db="EMBL/GenBank/DDBJ databases">
        <authorList>
            <consortium name="DOE Joint Genome Institute"/>
            <person name="Ahrendt S."/>
            <person name="Riley R."/>
            <person name="Andreopoulos W."/>
            <person name="Labutti K."/>
            <person name="Pangilinan J."/>
            <person name="Ruiz-Duenas F.J."/>
            <person name="Barrasa J.M."/>
            <person name="Sanchez-Garcia M."/>
            <person name="Camarero S."/>
            <person name="Miyauchi S."/>
            <person name="Serrano A."/>
            <person name="Linde D."/>
            <person name="Babiker R."/>
            <person name="Drula E."/>
            <person name="Ayuso-Fernandez I."/>
            <person name="Pacheco R."/>
            <person name="Padilla G."/>
            <person name="Ferreira P."/>
            <person name="Barriuso J."/>
            <person name="Kellner H."/>
            <person name="Castanera R."/>
            <person name="Alfaro M."/>
            <person name="Ramirez L."/>
            <person name="Pisabarro A.G."/>
            <person name="Kuo A."/>
            <person name="Tritt A."/>
            <person name="Lipzen A."/>
            <person name="He G."/>
            <person name="Yan M."/>
            <person name="Ng V."/>
            <person name="Cullen D."/>
            <person name="Martin F."/>
            <person name="Rosso M.-N."/>
            <person name="Henrissat B."/>
            <person name="Hibbett D."/>
            <person name="Martinez A.T."/>
            <person name="Grigoriev I.V."/>
        </authorList>
    </citation>
    <scope>NUCLEOTIDE SEQUENCE</scope>
    <source>
        <strain evidence="2">CIRM-BRFM 674</strain>
    </source>
</reference>
<gene>
    <name evidence="2" type="ORF">BDN70DRAFT_932274</name>
</gene>
<feature type="chain" id="PRO_5040157185" evidence="1">
    <location>
        <begin position="19"/>
        <end position="225"/>
    </location>
</feature>
<keyword evidence="3" id="KW-1185">Reference proteome</keyword>
<name>A0A9P6D0Z0_9AGAR</name>
<dbReference type="AlphaFoldDB" id="A0A9P6D0Z0"/>
<comment type="caution">
    <text evidence="2">The sequence shown here is derived from an EMBL/GenBank/DDBJ whole genome shotgun (WGS) entry which is preliminary data.</text>
</comment>
<protein>
    <submittedName>
        <fullName evidence="2">Uncharacterized protein</fullName>
    </submittedName>
</protein>
<evidence type="ECO:0000313" key="3">
    <source>
        <dbReference type="Proteomes" id="UP000807469"/>
    </source>
</evidence>
<evidence type="ECO:0000256" key="1">
    <source>
        <dbReference type="SAM" id="SignalP"/>
    </source>
</evidence>
<accession>A0A9P6D0Z0</accession>
<dbReference type="EMBL" id="MU155205">
    <property type="protein sequence ID" value="KAF9479844.1"/>
    <property type="molecule type" value="Genomic_DNA"/>
</dbReference>